<dbReference type="SUPFAM" id="SSF69318">
    <property type="entry name" value="Integrin alpha N-terminal domain"/>
    <property type="match status" value="1"/>
</dbReference>
<proteinExistence type="predicted"/>
<accession>A0A381VSP0</accession>
<feature type="transmembrane region" description="Helical" evidence="1">
    <location>
        <begin position="26"/>
        <end position="45"/>
    </location>
</feature>
<evidence type="ECO:0000256" key="1">
    <source>
        <dbReference type="SAM" id="Phobius"/>
    </source>
</evidence>
<dbReference type="AlphaFoldDB" id="A0A381VSP0"/>
<keyword evidence="1" id="KW-0472">Membrane</keyword>
<dbReference type="InterPro" id="IPR028994">
    <property type="entry name" value="Integrin_alpha_N"/>
</dbReference>
<dbReference type="EMBL" id="UINC01009667">
    <property type="protein sequence ID" value="SVA43312.1"/>
    <property type="molecule type" value="Genomic_DNA"/>
</dbReference>
<reference evidence="2" key="1">
    <citation type="submission" date="2018-05" db="EMBL/GenBank/DDBJ databases">
        <authorList>
            <person name="Lanie J.A."/>
            <person name="Ng W.-L."/>
            <person name="Kazmierczak K.M."/>
            <person name="Andrzejewski T.M."/>
            <person name="Davidsen T.M."/>
            <person name="Wayne K.J."/>
            <person name="Tettelin H."/>
            <person name="Glass J.I."/>
            <person name="Rusch D."/>
            <person name="Podicherti R."/>
            <person name="Tsui H.-C.T."/>
            <person name="Winkler M.E."/>
        </authorList>
    </citation>
    <scope>NUCLEOTIDE SEQUENCE</scope>
</reference>
<feature type="non-terminal residue" evidence="2">
    <location>
        <position position="140"/>
    </location>
</feature>
<keyword evidence="1" id="KW-0812">Transmembrane</keyword>
<organism evidence="2">
    <name type="scientific">marine metagenome</name>
    <dbReference type="NCBI Taxonomy" id="408172"/>
    <lineage>
        <taxon>unclassified sequences</taxon>
        <taxon>metagenomes</taxon>
        <taxon>ecological metagenomes</taxon>
    </lineage>
</organism>
<sequence length="140" mass="16110">MHITKSIYLILCVFTHIYRRLGVNKLAFSVVLFGFLSAQNLYVFGTFDFNQNGRSEIITLNSLGTSLDFIELNKDGSHNKIWTYNPQQDSVSILDAKFSDLNGDDFPELVIIESNNFKNSWIKIFEWNGFDFSLNKIPIT</sequence>
<gene>
    <name evidence="2" type="ORF">METZ01_LOCUS96166</name>
</gene>
<keyword evidence="1" id="KW-1133">Transmembrane helix</keyword>
<evidence type="ECO:0008006" key="3">
    <source>
        <dbReference type="Google" id="ProtNLM"/>
    </source>
</evidence>
<evidence type="ECO:0000313" key="2">
    <source>
        <dbReference type="EMBL" id="SVA43312.1"/>
    </source>
</evidence>
<name>A0A381VSP0_9ZZZZ</name>
<protein>
    <recommendedName>
        <fullName evidence="3">VCBS repeat-containing protein</fullName>
    </recommendedName>
</protein>